<dbReference type="InterPro" id="IPR038595">
    <property type="entry name" value="LOR_sf"/>
</dbReference>
<dbReference type="SUPFAM" id="SSF54518">
    <property type="entry name" value="Tubby C-terminal domain-like"/>
    <property type="match status" value="1"/>
</dbReference>
<dbReference type="InterPro" id="IPR025659">
    <property type="entry name" value="Tubby-like_C"/>
</dbReference>
<evidence type="ECO:0000313" key="2">
    <source>
        <dbReference type="EMBL" id="KAH7018339.1"/>
    </source>
</evidence>
<gene>
    <name evidence="2" type="ORF">B0I36DRAFT_368367</name>
</gene>
<dbReference type="Pfam" id="PF04525">
    <property type="entry name" value="LOR"/>
    <property type="match status" value="1"/>
</dbReference>
<proteinExistence type="inferred from homology"/>
<dbReference type="OrthoDB" id="97518at2759"/>
<evidence type="ECO:0000256" key="1">
    <source>
        <dbReference type="ARBA" id="ARBA00005437"/>
    </source>
</evidence>
<comment type="caution">
    <text evidence="2">The sequence shown here is derived from an EMBL/GenBank/DDBJ whole genome shotgun (WGS) entry which is preliminary data.</text>
</comment>
<comment type="similarity">
    <text evidence="1">Belongs to the LOR family.</text>
</comment>
<organism evidence="2 3">
    <name type="scientific">Microdochium trichocladiopsis</name>
    <dbReference type="NCBI Taxonomy" id="1682393"/>
    <lineage>
        <taxon>Eukaryota</taxon>
        <taxon>Fungi</taxon>
        <taxon>Dikarya</taxon>
        <taxon>Ascomycota</taxon>
        <taxon>Pezizomycotina</taxon>
        <taxon>Sordariomycetes</taxon>
        <taxon>Xylariomycetidae</taxon>
        <taxon>Xylariales</taxon>
        <taxon>Microdochiaceae</taxon>
        <taxon>Microdochium</taxon>
    </lineage>
</organism>
<accession>A0A9P8XUG2</accession>
<keyword evidence="3" id="KW-1185">Reference proteome</keyword>
<protein>
    <submittedName>
        <fullName evidence="2">Tubby C-terminal-like domain-containing protein</fullName>
    </submittedName>
</protein>
<dbReference type="PANTHER" id="PTHR31087:SF161">
    <property type="entry name" value="TUBBY C 2 FAMILY PROTEIN"/>
    <property type="match status" value="1"/>
</dbReference>
<reference evidence="2" key="1">
    <citation type="journal article" date="2021" name="Nat. Commun.">
        <title>Genetic determinants of endophytism in the Arabidopsis root mycobiome.</title>
        <authorList>
            <person name="Mesny F."/>
            <person name="Miyauchi S."/>
            <person name="Thiergart T."/>
            <person name="Pickel B."/>
            <person name="Atanasova L."/>
            <person name="Karlsson M."/>
            <person name="Huettel B."/>
            <person name="Barry K.W."/>
            <person name="Haridas S."/>
            <person name="Chen C."/>
            <person name="Bauer D."/>
            <person name="Andreopoulos W."/>
            <person name="Pangilinan J."/>
            <person name="LaButti K."/>
            <person name="Riley R."/>
            <person name="Lipzen A."/>
            <person name="Clum A."/>
            <person name="Drula E."/>
            <person name="Henrissat B."/>
            <person name="Kohler A."/>
            <person name="Grigoriev I.V."/>
            <person name="Martin F.M."/>
            <person name="Hacquard S."/>
        </authorList>
    </citation>
    <scope>NUCLEOTIDE SEQUENCE</scope>
    <source>
        <strain evidence="2">MPI-CAGE-CH-0230</strain>
    </source>
</reference>
<dbReference type="EMBL" id="JAGTJQ010000011">
    <property type="protein sequence ID" value="KAH7018339.1"/>
    <property type="molecule type" value="Genomic_DNA"/>
</dbReference>
<evidence type="ECO:0000313" key="3">
    <source>
        <dbReference type="Proteomes" id="UP000756346"/>
    </source>
</evidence>
<dbReference type="PANTHER" id="PTHR31087">
    <property type="match status" value="1"/>
</dbReference>
<dbReference type="GeneID" id="70189153"/>
<dbReference type="RefSeq" id="XP_046006606.1">
    <property type="nucleotide sequence ID" value="XM_046159607.1"/>
</dbReference>
<dbReference type="Proteomes" id="UP000756346">
    <property type="component" value="Unassembled WGS sequence"/>
</dbReference>
<sequence length="203" mass="22319">MAQMMQPYPMPLGFFKQFHVQQPGVTLEIKEKSLSLSGDSFDICIVHPDGQRVPVFKVKGEALSLSGRKHISDMQGNHLFDLRKEHLTIHTTYYAEDASGNKFLEVVSKFSIGSSKAIGKFTNASGKEERLLMKGDFFSRSATITDEATGVPVANIARSFGGNIGRELFAGKQTYLVNIAPNVDMALVVAMCISLDEKNEKGK</sequence>
<dbReference type="AlphaFoldDB" id="A0A9P8XUG2"/>
<dbReference type="Gene3D" id="2.40.160.200">
    <property type="entry name" value="LURP1-related"/>
    <property type="match status" value="1"/>
</dbReference>
<name>A0A9P8XUG2_9PEZI</name>
<dbReference type="InterPro" id="IPR007612">
    <property type="entry name" value="LOR"/>
</dbReference>